<evidence type="ECO:0000313" key="2">
    <source>
        <dbReference type="EMBL" id="RAH59283.1"/>
    </source>
</evidence>
<gene>
    <name evidence="2" type="ORF">BO85DRAFT_437336</name>
</gene>
<dbReference type="GO" id="GO:0006355">
    <property type="term" value="P:regulation of DNA-templated transcription"/>
    <property type="evidence" value="ECO:0007669"/>
    <property type="project" value="InterPro"/>
</dbReference>
<protein>
    <recommendedName>
        <fullName evidence="4">Fungal N-terminal domain-containing protein</fullName>
    </recommendedName>
</protein>
<dbReference type="InterPro" id="IPR039327">
    <property type="entry name" value="CON7-like"/>
</dbReference>
<organism evidence="2 3">
    <name type="scientific">Aspergillus piperis CBS 112811</name>
    <dbReference type="NCBI Taxonomy" id="1448313"/>
    <lineage>
        <taxon>Eukaryota</taxon>
        <taxon>Fungi</taxon>
        <taxon>Dikarya</taxon>
        <taxon>Ascomycota</taxon>
        <taxon>Pezizomycotina</taxon>
        <taxon>Eurotiomycetes</taxon>
        <taxon>Eurotiomycetidae</taxon>
        <taxon>Eurotiales</taxon>
        <taxon>Aspergillaceae</taxon>
        <taxon>Aspergillus</taxon>
        <taxon>Aspergillus subgen. Circumdati</taxon>
    </lineage>
</organism>
<dbReference type="PANTHER" id="PTHR36167:SF3">
    <property type="entry name" value="C2H2 FINGER DOMAIN TRANSCRIPTION FACTOR (EUROFUNG)-RELATED"/>
    <property type="match status" value="1"/>
</dbReference>
<dbReference type="AlphaFoldDB" id="A0A8G1R4T7"/>
<name>A0A8G1R4T7_9EURO</name>
<dbReference type="EMBL" id="KZ825059">
    <property type="protein sequence ID" value="RAH59283.1"/>
    <property type="molecule type" value="Genomic_DNA"/>
</dbReference>
<dbReference type="Proteomes" id="UP000249526">
    <property type="component" value="Unassembled WGS sequence"/>
</dbReference>
<keyword evidence="3" id="KW-1185">Reference proteome</keyword>
<feature type="region of interest" description="Disordered" evidence="1">
    <location>
        <begin position="664"/>
        <end position="684"/>
    </location>
</feature>
<proteinExistence type="predicted"/>
<sequence>MEAVGSASAIIGIATTGIQCSIKLLTFADQIKSAPDEIRNIAEDISVNASILQQLGGLADKELFQTQAATDTNTNNSISNGKARTVNPEAIDYSDTEGHEPQNGIFNAAGFAIVMNLASKCNAIFERLEEGLRKASKQLRANPQSKDPIRLSPAEMVKWPFVKPQMDSMRAELRDAKGTLMLLLQVAMLRYSKKVMEGHTTRTSLIAYSEEDQYLLKRSIVAAERARVDIAKQRDDTLAGNRTASVAERDTVDENLQPAEMTTTAAISLQLRRPPSLENGASRGIPQISSIEVKNLDCQPHRDIDFCSAHTKPSDAGKALAADGDIWNPSRTYPVHEGSGCDLDSLYYSSVYNNRSSIASISSATDALLGVYLLTPKLQIAHGKHHVEYRVRRVEVPRQDIDSQIDQWKKSSNSTVLNQLLALSADEQQALDALNLDGDHDNFTGTDAIEWIQVGEFLPVDGFDDIRTRSITFIVKLKHPSTTSKRRELKSEDLRDQQDIAMDFSVNRHSIFPESLNAFGLPWKWNVSDYNYMLVNKAMFNHFEGELLAHTRRLVNERSKMQRDSNRTELEVNGQKKSRRPGLLLHIRRVLRTIDPRHKINAPNPSSNRILGTAVAGAAVGEGMAAGGSIAVAGGLGGPALHGRRGRRYYGYGGWVKENVERTSQIQGSEEKNPPYPPEPVFSQSSSVPQALECRWHSCQSRPLADLVEALPRASRAPSDSLAVVESLPPLPSTTIHAVKPNEEEEDMEGIVGELLDRYTAV</sequence>
<evidence type="ECO:0000313" key="3">
    <source>
        <dbReference type="Proteomes" id="UP000249526"/>
    </source>
</evidence>
<dbReference type="GeneID" id="37162018"/>
<evidence type="ECO:0008006" key="4">
    <source>
        <dbReference type="Google" id="ProtNLM"/>
    </source>
</evidence>
<reference evidence="2 3" key="1">
    <citation type="submission" date="2018-02" db="EMBL/GenBank/DDBJ databases">
        <title>The genomes of Aspergillus section Nigri reveals drivers in fungal speciation.</title>
        <authorList>
            <consortium name="DOE Joint Genome Institute"/>
            <person name="Vesth T.C."/>
            <person name="Nybo J."/>
            <person name="Theobald S."/>
            <person name="Brandl J."/>
            <person name="Frisvad J.C."/>
            <person name="Nielsen K.F."/>
            <person name="Lyhne E.K."/>
            <person name="Kogle M.E."/>
            <person name="Kuo A."/>
            <person name="Riley R."/>
            <person name="Clum A."/>
            <person name="Nolan M."/>
            <person name="Lipzen A."/>
            <person name="Salamov A."/>
            <person name="Henrissat B."/>
            <person name="Wiebenga A."/>
            <person name="De vries R.P."/>
            <person name="Grigoriev I.V."/>
            <person name="Mortensen U.H."/>
            <person name="Andersen M.R."/>
            <person name="Baker S.E."/>
        </authorList>
    </citation>
    <scope>NUCLEOTIDE SEQUENCE [LARGE SCALE GENOMIC DNA]</scope>
    <source>
        <strain evidence="2 3">CBS 112811</strain>
    </source>
</reference>
<dbReference type="PANTHER" id="PTHR36167">
    <property type="entry name" value="C2H2 FINGER DOMAIN TRANSCRIPTION FACTOR (EUROFUNG)-RELATED"/>
    <property type="match status" value="1"/>
</dbReference>
<evidence type="ECO:0000256" key="1">
    <source>
        <dbReference type="SAM" id="MobiDB-lite"/>
    </source>
</evidence>
<accession>A0A8G1R4T7</accession>
<dbReference type="RefSeq" id="XP_025517205.1">
    <property type="nucleotide sequence ID" value="XM_025658616.1"/>
</dbReference>